<evidence type="ECO:0000259" key="2">
    <source>
        <dbReference type="Pfam" id="PF02470"/>
    </source>
</evidence>
<dbReference type="AlphaFoldDB" id="A0A934WXP7"/>
<keyword evidence="1" id="KW-0812">Transmembrane</keyword>
<protein>
    <submittedName>
        <fullName evidence="3">MCE family protein</fullName>
    </submittedName>
</protein>
<dbReference type="InterPro" id="IPR052336">
    <property type="entry name" value="MlaD_Phospholipid_Transporter"/>
</dbReference>
<dbReference type="InterPro" id="IPR003399">
    <property type="entry name" value="Mce/MlaD"/>
</dbReference>
<keyword evidence="1" id="KW-1133">Transmembrane helix</keyword>
<dbReference type="PANTHER" id="PTHR33371">
    <property type="entry name" value="INTERMEMBRANE PHOSPHOLIPID TRANSPORT SYSTEM BINDING PROTEIN MLAD-RELATED"/>
    <property type="match status" value="1"/>
</dbReference>
<proteinExistence type="predicted"/>
<reference evidence="3" key="1">
    <citation type="submission" date="2021-01" db="EMBL/GenBank/DDBJ databases">
        <title>Marivirga aurantiaca sp. nov., isolated from intertidal surface sediments.</title>
        <authorList>
            <person name="Zhang M."/>
        </authorList>
    </citation>
    <scope>NUCLEOTIDE SEQUENCE</scope>
    <source>
        <strain evidence="3">S37H4</strain>
    </source>
</reference>
<keyword evidence="4" id="KW-1185">Reference proteome</keyword>
<organism evidence="3 4">
    <name type="scientific">Marivirga aurantiaca</name>
    <dbReference type="NCBI Taxonomy" id="2802615"/>
    <lineage>
        <taxon>Bacteria</taxon>
        <taxon>Pseudomonadati</taxon>
        <taxon>Bacteroidota</taxon>
        <taxon>Cytophagia</taxon>
        <taxon>Cytophagales</taxon>
        <taxon>Marivirgaceae</taxon>
        <taxon>Marivirga</taxon>
    </lineage>
</organism>
<keyword evidence="1" id="KW-0472">Membrane</keyword>
<sequence>MKIAKEVKIAILAITSLVVFYLGFNYLKGVDFFNPTNEYYAIYEEINGLTESNPVLLSGLSVGRVSDIEILQDQENKVKVYFEVREDITLGKESEAILHTDLLGSQTIVLNRGNVTEVVSEDNQINGSVKQSLTSQIQEQAYPVLQTLDSVGKHLNGILANIDNNEQLINGILTDVKTTTDALANVSKKEATIRALIDDFKKISGTLADEKEGLSSILAKVNGIADSINALEVGRVVKRIDTTLTNVNAVIASMQDGEGTIDKLLNDDSLYNTLNKTLEDLDKLLIDVEQQPKKYVHFSLFGKKDKDKKD</sequence>
<dbReference type="SUPFAM" id="SSF58104">
    <property type="entry name" value="Methyl-accepting chemotaxis protein (MCP) signaling domain"/>
    <property type="match status" value="1"/>
</dbReference>
<dbReference type="RefSeq" id="WP_201430395.1">
    <property type="nucleotide sequence ID" value="NZ_JAEQBW010000002.1"/>
</dbReference>
<comment type="caution">
    <text evidence="3">The sequence shown here is derived from an EMBL/GenBank/DDBJ whole genome shotgun (WGS) entry which is preliminary data.</text>
</comment>
<feature type="domain" description="Mce/MlaD" evidence="2">
    <location>
        <begin position="36"/>
        <end position="111"/>
    </location>
</feature>
<feature type="transmembrane region" description="Helical" evidence="1">
    <location>
        <begin position="7"/>
        <end position="27"/>
    </location>
</feature>
<dbReference type="Proteomes" id="UP000611723">
    <property type="component" value="Unassembled WGS sequence"/>
</dbReference>
<dbReference type="Pfam" id="PF02470">
    <property type="entry name" value="MlaD"/>
    <property type="match status" value="1"/>
</dbReference>
<gene>
    <name evidence="3" type="ORF">JKA74_06725</name>
</gene>
<name>A0A934WXP7_9BACT</name>
<evidence type="ECO:0000313" key="3">
    <source>
        <dbReference type="EMBL" id="MBK6264725.1"/>
    </source>
</evidence>
<accession>A0A934WXP7</accession>
<dbReference type="PANTHER" id="PTHR33371:SF4">
    <property type="entry name" value="INTERMEMBRANE PHOSPHOLIPID TRANSPORT SYSTEM BINDING PROTEIN MLAD"/>
    <property type="match status" value="1"/>
</dbReference>
<evidence type="ECO:0000256" key="1">
    <source>
        <dbReference type="SAM" id="Phobius"/>
    </source>
</evidence>
<dbReference type="EMBL" id="JAEQBW010000002">
    <property type="protein sequence ID" value="MBK6264725.1"/>
    <property type="molecule type" value="Genomic_DNA"/>
</dbReference>
<evidence type="ECO:0000313" key="4">
    <source>
        <dbReference type="Proteomes" id="UP000611723"/>
    </source>
</evidence>